<keyword evidence="2" id="KW-1185">Reference proteome</keyword>
<dbReference type="RefSeq" id="WP_157323983.1">
    <property type="nucleotide sequence ID" value="NZ_WSEM01000028.1"/>
</dbReference>
<dbReference type="Proteomes" id="UP000467637">
    <property type="component" value="Unassembled WGS sequence"/>
</dbReference>
<name>A0ABW9UKZ1_9BACL</name>
<proteinExistence type="predicted"/>
<dbReference type="EMBL" id="WSEM01000028">
    <property type="protein sequence ID" value="MVQ38550.1"/>
    <property type="molecule type" value="Genomic_DNA"/>
</dbReference>
<comment type="caution">
    <text evidence="1">The sequence shown here is derived from an EMBL/GenBank/DDBJ whole genome shotgun (WGS) entry which is preliminary data.</text>
</comment>
<accession>A0ABW9UKZ1</accession>
<protein>
    <submittedName>
        <fullName evidence="1">Uncharacterized protein</fullName>
    </submittedName>
</protein>
<reference evidence="1 2" key="1">
    <citation type="submission" date="2019-12" db="EMBL/GenBank/DDBJ databases">
        <authorList>
            <person name="Huq M.A."/>
        </authorList>
    </citation>
    <scope>NUCLEOTIDE SEQUENCE [LARGE SCALE GENOMIC DNA]</scope>
    <source>
        <strain evidence="1 2">MAH-34</strain>
    </source>
</reference>
<evidence type="ECO:0000313" key="1">
    <source>
        <dbReference type="EMBL" id="MVQ38550.1"/>
    </source>
</evidence>
<evidence type="ECO:0000313" key="2">
    <source>
        <dbReference type="Proteomes" id="UP000467637"/>
    </source>
</evidence>
<gene>
    <name evidence="1" type="ORF">GON05_28465</name>
</gene>
<organism evidence="1 2">
    <name type="scientific">Paenibacillus anseongense</name>
    <dbReference type="NCBI Taxonomy" id="2682845"/>
    <lineage>
        <taxon>Bacteria</taxon>
        <taxon>Bacillati</taxon>
        <taxon>Bacillota</taxon>
        <taxon>Bacilli</taxon>
        <taxon>Bacillales</taxon>
        <taxon>Paenibacillaceae</taxon>
        <taxon>Paenibacillus</taxon>
    </lineage>
</organism>
<sequence>MGQTAGFNWPFVIDFHVLHKLTANKQQGEVIILKIFMCIWTVVLLLSASCLPVSAADGAEAFDIQKGEVVKIIPHSAQLQSEVEKWLAAIEGPVGSMNIEPDSGIAIKIELAPPLKINNPWLKGTVTQVVLFVSQSDTYTPKLLVFTQENNMIAMTLKYDLHTFFIRNNLYHPQLNLSMPN</sequence>